<gene>
    <name evidence="2" type="ORF">lpari_01694</name>
</gene>
<dbReference type="EMBL" id="LSOG01000051">
    <property type="protein sequence ID" value="OEH47221.1"/>
    <property type="molecule type" value="Genomic_DNA"/>
</dbReference>
<protein>
    <submittedName>
        <fullName evidence="2">Uncharacterized protein</fullName>
    </submittedName>
</protein>
<dbReference type="STRING" id="45071.Lpar_2323"/>
<evidence type="ECO:0000256" key="1">
    <source>
        <dbReference type="SAM" id="MobiDB-lite"/>
    </source>
</evidence>
<feature type="region of interest" description="Disordered" evidence="1">
    <location>
        <begin position="1"/>
        <end position="22"/>
    </location>
</feature>
<comment type="caution">
    <text evidence="2">The sequence shown here is derived from an EMBL/GenBank/DDBJ whole genome shotgun (WGS) entry which is preliminary data.</text>
</comment>
<dbReference type="AlphaFoldDB" id="A0A1E5JRS0"/>
<reference evidence="2 3" key="1">
    <citation type="submission" date="2016-02" db="EMBL/GenBank/DDBJ databases">
        <title>Secondary metabolites in Legionella.</title>
        <authorList>
            <person name="Tobias N.J."/>
            <person name="Bode H.B."/>
        </authorList>
    </citation>
    <scope>NUCLEOTIDE SEQUENCE [LARGE SCALE GENOMIC DNA]</scope>
    <source>
        <strain evidence="2 3">DSM 19216</strain>
    </source>
</reference>
<accession>A0A1E5JRS0</accession>
<sequence length="60" mass="7118">MVLNKQSFIEKPKNEHNDETNYDACSDGEIKSKVIFVDYDVTGQFTQADIFYKWPKYTNY</sequence>
<feature type="compositionally biased region" description="Basic and acidic residues" evidence="1">
    <location>
        <begin position="8"/>
        <end position="19"/>
    </location>
</feature>
<name>A0A1E5JRS0_9GAMM</name>
<evidence type="ECO:0000313" key="2">
    <source>
        <dbReference type="EMBL" id="OEH47221.1"/>
    </source>
</evidence>
<evidence type="ECO:0000313" key="3">
    <source>
        <dbReference type="Proteomes" id="UP000095229"/>
    </source>
</evidence>
<dbReference type="PATRIC" id="fig|45071.7.peg.1826"/>
<keyword evidence="3" id="KW-1185">Reference proteome</keyword>
<dbReference type="Proteomes" id="UP000095229">
    <property type="component" value="Unassembled WGS sequence"/>
</dbReference>
<organism evidence="2 3">
    <name type="scientific">Legionella parisiensis</name>
    <dbReference type="NCBI Taxonomy" id="45071"/>
    <lineage>
        <taxon>Bacteria</taxon>
        <taxon>Pseudomonadati</taxon>
        <taxon>Pseudomonadota</taxon>
        <taxon>Gammaproteobacteria</taxon>
        <taxon>Legionellales</taxon>
        <taxon>Legionellaceae</taxon>
        <taxon>Legionella</taxon>
    </lineage>
</organism>
<proteinExistence type="predicted"/>